<feature type="transmembrane region" description="Helical" evidence="2">
    <location>
        <begin position="116"/>
        <end position="135"/>
    </location>
</feature>
<feature type="compositionally biased region" description="Polar residues" evidence="1">
    <location>
        <begin position="1"/>
        <end position="11"/>
    </location>
</feature>
<sequence length="140" mass="14477">MSNLENPSTGVNDAITGESPAEAAPASNGLAPKRPRTASLVVLYVVFGLFFAWDLWEAASSAVALPQQIAYFNDLFQIDQPVPWSALIANIVVPPAAFIAAVLIGRGRPLIERGGALLAGLCASAALTLTLTAYVNAGGL</sequence>
<evidence type="ECO:0000256" key="1">
    <source>
        <dbReference type="SAM" id="MobiDB-lite"/>
    </source>
</evidence>
<dbReference type="Proteomes" id="UP001321506">
    <property type="component" value="Unassembled WGS sequence"/>
</dbReference>
<dbReference type="AlphaFoldDB" id="A0AAW6T395"/>
<evidence type="ECO:0000313" key="3">
    <source>
        <dbReference type="EMBL" id="MDI2097576.1"/>
    </source>
</evidence>
<evidence type="ECO:0000313" key="4">
    <source>
        <dbReference type="Proteomes" id="UP001321506"/>
    </source>
</evidence>
<protein>
    <submittedName>
        <fullName evidence="3">Uncharacterized protein</fullName>
    </submittedName>
</protein>
<feature type="region of interest" description="Disordered" evidence="1">
    <location>
        <begin position="1"/>
        <end position="30"/>
    </location>
</feature>
<gene>
    <name evidence="3" type="ORF">QF206_01155</name>
</gene>
<dbReference type="EMBL" id="JASATX010000001">
    <property type="protein sequence ID" value="MDI2097576.1"/>
    <property type="molecule type" value="Genomic_DNA"/>
</dbReference>
<keyword evidence="2" id="KW-0472">Membrane</keyword>
<proteinExistence type="predicted"/>
<keyword evidence="4" id="KW-1185">Reference proteome</keyword>
<name>A0AAW6T395_9MICO</name>
<accession>A0AAW6T395</accession>
<feature type="transmembrane region" description="Helical" evidence="2">
    <location>
        <begin position="37"/>
        <end position="56"/>
    </location>
</feature>
<feature type="transmembrane region" description="Helical" evidence="2">
    <location>
        <begin position="82"/>
        <end position="104"/>
    </location>
</feature>
<evidence type="ECO:0000256" key="2">
    <source>
        <dbReference type="SAM" id="Phobius"/>
    </source>
</evidence>
<keyword evidence="2" id="KW-1133">Transmembrane helix</keyword>
<reference evidence="3 4" key="1">
    <citation type="submission" date="2023-04" db="EMBL/GenBank/DDBJ databases">
        <title>Klugiella caeni sp. nov. isolated from the sludge of biochemical tank.</title>
        <authorList>
            <person name="Geng K."/>
        </authorList>
    </citation>
    <scope>NUCLEOTIDE SEQUENCE [LARGE SCALE GENOMIC DNA]</scope>
    <source>
        <strain evidence="3 4">YN-L-19</strain>
    </source>
</reference>
<organism evidence="3 4">
    <name type="scientific">Ruicaihuangia caeni</name>
    <dbReference type="NCBI Taxonomy" id="3042517"/>
    <lineage>
        <taxon>Bacteria</taxon>
        <taxon>Bacillati</taxon>
        <taxon>Actinomycetota</taxon>
        <taxon>Actinomycetes</taxon>
        <taxon>Micrococcales</taxon>
        <taxon>Microbacteriaceae</taxon>
        <taxon>Ruicaihuangia</taxon>
    </lineage>
</organism>
<dbReference type="RefSeq" id="WP_281487366.1">
    <property type="nucleotide sequence ID" value="NZ_JASATX010000001.1"/>
</dbReference>
<comment type="caution">
    <text evidence="3">The sequence shown here is derived from an EMBL/GenBank/DDBJ whole genome shotgun (WGS) entry which is preliminary data.</text>
</comment>
<keyword evidence="2" id="KW-0812">Transmembrane</keyword>